<feature type="compositionally biased region" description="Gly residues" evidence="1">
    <location>
        <begin position="202"/>
        <end position="211"/>
    </location>
</feature>
<accession>A0A9W8MM08</accession>
<evidence type="ECO:0000313" key="3">
    <source>
        <dbReference type="EMBL" id="KAJ2936965.1"/>
    </source>
</evidence>
<dbReference type="AlphaFoldDB" id="A0A9W8MM08"/>
<feature type="non-terminal residue" evidence="3">
    <location>
        <position position="1"/>
    </location>
</feature>
<evidence type="ECO:0000313" key="4">
    <source>
        <dbReference type="Proteomes" id="UP001140091"/>
    </source>
</evidence>
<name>A0A9W8MM08_9AGAR</name>
<sequence length="242" mass="26058">MRKERGDKIFACHLASCTRLFANPKNRRLHLISAHGYPKEYFFAVTNKGVGGLLKKWGEGASMIRGKWKPRESSKANANANARMDVDKDTFREKMDVDEDSDEDDDDDDNSSGGEDDYTATATPAIRIPDSTNTNNARSNNRMAIDQDPEATPRPPVSSILPPAATPPATAKPLLPPSTTAADLLASGFSALSLVPPSVRFGRGGRGGFANQGGHHQKRPSQSNAANPPRDHRAGCGSRSGY</sequence>
<feature type="region of interest" description="Disordered" evidence="1">
    <location>
        <begin position="196"/>
        <end position="242"/>
    </location>
</feature>
<proteinExistence type="predicted"/>
<evidence type="ECO:0000259" key="2">
    <source>
        <dbReference type="PROSITE" id="PS00028"/>
    </source>
</evidence>
<evidence type="ECO:0000256" key="1">
    <source>
        <dbReference type="SAM" id="MobiDB-lite"/>
    </source>
</evidence>
<reference evidence="3" key="1">
    <citation type="submission" date="2022-06" db="EMBL/GenBank/DDBJ databases">
        <title>Genome Sequence of Candolleomyces eurysporus.</title>
        <authorList>
            <person name="Buettner E."/>
        </authorList>
    </citation>
    <scope>NUCLEOTIDE SEQUENCE</scope>
    <source>
        <strain evidence="3">VTCC 930004</strain>
    </source>
</reference>
<feature type="domain" description="C2H2-type" evidence="2">
    <location>
        <begin position="12"/>
        <end position="35"/>
    </location>
</feature>
<feature type="compositionally biased region" description="Low complexity" evidence="1">
    <location>
        <begin position="131"/>
        <end position="144"/>
    </location>
</feature>
<organism evidence="3 4">
    <name type="scientific">Candolleomyces eurysporus</name>
    <dbReference type="NCBI Taxonomy" id="2828524"/>
    <lineage>
        <taxon>Eukaryota</taxon>
        <taxon>Fungi</taxon>
        <taxon>Dikarya</taxon>
        <taxon>Basidiomycota</taxon>
        <taxon>Agaricomycotina</taxon>
        <taxon>Agaricomycetes</taxon>
        <taxon>Agaricomycetidae</taxon>
        <taxon>Agaricales</taxon>
        <taxon>Agaricineae</taxon>
        <taxon>Psathyrellaceae</taxon>
        <taxon>Candolleomyces</taxon>
    </lineage>
</organism>
<gene>
    <name evidence="3" type="ORF">H1R20_g152</name>
</gene>
<feature type="compositionally biased region" description="Basic and acidic residues" evidence="1">
    <location>
        <begin position="84"/>
        <end position="95"/>
    </location>
</feature>
<dbReference type="PROSITE" id="PS00028">
    <property type="entry name" value="ZINC_FINGER_C2H2_1"/>
    <property type="match status" value="1"/>
</dbReference>
<dbReference type="InterPro" id="IPR013087">
    <property type="entry name" value="Znf_C2H2_type"/>
</dbReference>
<dbReference type="EMBL" id="JANBPK010000008">
    <property type="protein sequence ID" value="KAJ2936965.1"/>
    <property type="molecule type" value="Genomic_DNA"/>
</dbReference>
<keyword evidence="4" id="KW-1185">Reference proteome</keyword>
<feature type="compositionally biased region" description="Acidic residues" evidence="1">
    <location>
        <begin position="96"/>
        <end position="118"/>
    </location>
</feature>
<comment type="caution">
    <text evidence="3">The sequence shown here is derived from an EMBL/GenBank/DDBJ whole genome shotgun (WGS) entry which is preliminary data.</text>
</comment>
<feature type="region of interest" description="Disordered" evidence="1">
    <location>
        <begin position="68"/>
        <end position="180"/>
    </location>
</feature>
<protein>
    <recommendedName>
        <fullName evidence="2">C2H2-type domain-containing protein</fullName>
    </recommendedName>
</protein>
<dbReference type="OrthoDB" id="18440at2759"/>
<dbReference type="Proteomes" id="UP001140091">
    <property type="component" value="Unassembled WGS sequence"/>
</dbReference>
<feature type="compositionally biased region" description="Low complexity" evidence="1">
    <location>
        <begin position="161"/>
        <end position="180"/>
    </location>
</feature>